<protein>
    <submittedName>
        <fullName evidence="1">Uncharacterized protein</fullName>
    </submittedName>
</protein>
<accession>A0A938B0P7</accession>
<name>A0A938B0P7_UNCTE</name>
<gene>
    <name evidence="1" type="ORF">FJZ47_09425</name>
</gene>
<dbReference type="Proteomes" id="UP000712673">
    <property type="component" value="Unassembled WGS sequence"/>
</dbReference>
<evidence type="ECO:0000313" key="1">
    <source>
        <dbReference type="EMBL" id="MBM3224007.1"/>
    </source>
</evidence>
<dbReference type="AlphaFoldDB" id="A0A938B0P7"/>
<evidence type="ECO:0000313" key="2">
    <source>
        <dbReference type="Proteomes" id="UP000712673"/>
    </source>
</evidence>
<sequence>MAVPTMDFDWLLDQASAIAFDPGRPSIYVFGLEMTPEELQAHVLTPMGQQQLFAVEQTKFIDANQRGHYKGQLPRVALNLFEVNGRQCGIVLSYHSKFEPNLAQYEAWQTFWQQRLLEAARSKA</sequence>
<reference evidence="1" key="1">
    <citation type="submission" date="2019-03" db="EMBL/GenBank/DDBJ databases">
        <title>Lake Tanganyika Metagenome-Assembled Genomes (MAGs).</title>
        <authorList>
            <person name="Tran P."/>
        </authorList>
    </citation>
    <scope>NUCLEOTIDE SEQUENCE</scope>
    <source>
        <strain evidence="1">K_DeepCast_65m_m2_066</strain>
    </source>
</reference>
<dbReference type="EMBL" id="VGLS01000241">
    <property type="protein sequence ID" value="MBM3224007.1"/>
    <property type="molecule type" value="Genomic_DNA"/>
</dbReference>
<proteinExistence type="predicted"/>
<comment type="caution">
    <text evidence="1">The sequence shown here is derived from an EMBL/GenBank/DDBJ whole genome shotgun (WGS) entry which is preliminary data.</text>
</comment>
<organism evidence="1 2">
    <name type="scientific">Tectimicrobiota bacterium</name>
    <dbReference type="NCBI Taxonomy" id="2528274"/>
    <lineage>
        <taxon>Bacteria</taxon>
        <taxon>Pseudomonadati</taxon>
        <taxon>Nitrospinota/Tectimicrobiota group</taxon>
        <taxon>Candidatus Tectimicrobiota</taxon>
    </lineage>
</organism>